<reference evidence="2" key="1">
    <citation type="submission" date="2019-08" db="EMBL/GenBank/DDBJ databases">
        <authorList>
            <person name="Kucharzyk K."/>
            <person name="Murdoch R.W."/>
            <person name="Higgins S."/>
            <person name="Loffler F."/>
        </authorList>
    </citation>
    <scope>NUCLEOTIDE SEQUENCE</scope>
</reference>
<proteinExistence type="predicted"/>
<dbReference type="AlphaFoldDB" id="A0A645ASL0"/>
<dbReference type="EMBL" id="VSSQ01015413">
    <property type="protein sequence ID" value="MPM55738.1"/>
    <property type="molecule type" value="Genomic_DNA"/>
</dbReference>
<name>A0A645ASL0_9ZZZZ</name>
<sequence length="348" mass="36019">MNRAVSEGISGQDDDLAGIDQPGAEADDQGIVAGLGLAGFEQGLHGDRDGSRRRISHVLDVAADHDAFRQLEAAQHGIGDAIVRLVGDEDVELVGLQTCHLEGFHGLLDDVGGRPAENLVALHVDLRAETAGCSDVEIVGVNDLGGVDLRAPYDRADGRRIRGADDCGACAIAEQEGGGTIGVVGLFAQHLDADHEHVVGGADAHHRVGEAHPIAEAGAGGAEVGGGRVRQPEFGCHLHCQRGEPAVIGNRTDQDRIDLVGRHSRAVDGLAGCLGGQRQGVLRIIDPAALDDAGALLNPFVRGIDDGAHLGVVDNAVAAGAAHPQNPGVGRALRGFDRRAHFPHFASE</sequence>
<organism evidence="2">
    <name type="scientific">bioreactor metagenome</name>
    <dbReference type="NCBI Taxonomy" id="1076179"/>
    <lineage>
        <taxon>unclassified sequences</taxon>
        <taxon>metagenomes</taxon>
        <taxon>ecological metagenomes</taxon>
    </lineage>
</organism>
<evidence type="ECO:0000313" key="2">
    <source>
        <dbReference type="EMBL" id="MPM55738.1"/>
    </source>
</evidence>
<feature type="region of interest" description="Disordered" evidence="1">
    <location>
        <begin position="1"/>
        <end position="23"/>
    </location>
</feature>
<evidence type="ECO:0000256" key="1">
    <source>
        <dbReference type="SAM" id="MobiDB-lite"/>
    </source>
</evidence>
<accession>A0A645ASL0</accession>
<protein>
    <submittedName>
        <fullName evidence="2">Uncharacterized protein</fullName>
    </submittedName>
</protein>
<comment type="caution">
    <text evidence="2">The sequence shown here is derived from an EMBL/GenBank/DDBJ whole genome shotgun (WGS) entry which is preliminary data.</text>
</comment>
<gene>
    <name evidence="2" type="ORF">SDC9_102535</name>
</gene>